<accession>A0A800NAT7</accession>
<proteinExistence type="predicted"/>
<protein>
    <submittedName>
        <fullName evidence="1">Uncharacterized protein</fullName>
    </submittedName>
</protein>
<dbReference type="EMBL" id="VDEM01000017">
    <property type="protein sequence ID" value="KAF0824242.1"/>
    <property type="molecule type" value="Genomic_DNA"/>
</dbReference>
<gene>
    <name evidence="1" type="ORF">KIS1582_1921</name>
</gene>
<name>A0A800NAT7_CYTFI</name>
<organism evidence="1 2">
    <name type="scientific">Cytobacillus firmus</name>
    <name type="common">Bacillus firmus</name>
    <dbReference type="NCBI Taxonomy" id="1399"/>
    <lineage>
        <taxon>Bacteria</taxon>
        <taxon>Bacillati</taxon>
        <taxon>Bacillota</taxon>
        <taxon>Bacilli</taxon>
        <taxon>Bacillales</taxon>
        <taxon>Bacillaceae</taxon>
        <taxon>Cytobacillus</taxon>
    </lineage>
</organism>
<dbReference type="AlphaFoldDB" id="A0A800NAT7"/>
<evidence type="ECO:0000313" key="2">
    <source>
        <dbReference type="Proteomes" id="UP000465778"/>
    </source>
</evidence>
<reference evidence="1 2" key="1">
    <citation type="journal article" date="2020" name="G3 (Bethesda)">
        <title>Whole Genome Sequencing and Comparative Genomics of Two Nematicidal Bacillus Strains Reveals a Wide Range of Possible Virulence Factors.</title>
        <authorList>
            <person name="Susic N."/>
            <person name="Janezic S."/>
            <person name="Rupnik M."/>
            <person name="Geric Stare B."/>
        </authorList>
    </citation>
    <scope>NUCLEOTIDE SEQUENCE [LARGE SCALE GENOMIC DNA]</scope>
    <source>
        <strain evidence="1 2">I-1582</strain>
    </source>
</reference>
<comment type="caution">
    <text evidence="1">The sequence shown here is derived from an EMBL/GenBank/DDBJ whole genome shotgun (WGS) entry which is preliminary data.</text>
</comment>
<dbReference type="Proteomes" id="UP000465778">
    <property type="component" value="Unassembled WGS sequence"/>
</dbReference>
<evidence type="ECO:0000313" key="1">
    <source>
        <dbReference type="EMBL" id="KAF0824242.1"/>
    </source>
</evidence>
<sequence length="41" mass="4714">MNMARLSCLPWLDNTGEGGKTFIKRLLIAEIDYTFCGRKIH</sequence>